<dbReference type="AlphaFoldDB" id="A0A8H4ND82"/>
<feature type="transmembrane region" description="Helical" evidence="1">
    <location>
        <begin position="55"/>
        <end position="74"/>
    </location>
</feature>
<name>A0A8H4ND82_9HYPO</name>
<proteinExistence type="predicted"/>
<dbReference type="Proteomes" id="UP000536711">
    <property type="component" value="Unassembled WGS sequence"/>
</dbReference>
<organism evidence="2 3">
    <name type="scientific">Fusarium acutatum</name>
    <dbReference type="NCBI Taxonomy" id="78861"/>
    <lineage>
        <taxon>Eukaryota</taxon>
        <taxon>Fungi</taxon>
        <taxon>Dikarya</taxon>
        <taxon>Ascomycota</taxon>
        <taxon>Pezizomycotina</taxon>
        <taxon>Sordariomycetes</taxon>
        <taxon>Hypocreomycetidae</taxon>
        <taxon>Hypocreales</taxon>
        <taxon>Nectriaceae</taxon>
        <taxon>Fusarium</taxon>
        <taxon>Fusarium fujikuroi species complex</taxon>
    </lineage>
</organism>
<keyword evidence="1" id="KW-0472">Membrane</keyword>
<keyword evidence="3" id="KW-1185">Reference proteome</keyword>
<comment type="caution">
    <text evidence="2">The sequence shown here is derived from an EMBL/GenBank/DDBJ whole genome shotgun (WGS) entry which is preliminary data.</text>
</comment>
<reference evidence="2 3" key="1">
    <citation type="submission" date="2020-01" db="EMBL/GenBank/DDBJ databases">
        <title>Identification and distribution of gene clusters putatively required for synthesis of sphingolipid metabolism inhibitors in phylogenetically diverse species of the filamentous fungus Fusarium.</title>
        <authorList>
            <person name="Kim H.-S."/>
            <person name="Busman M."/>
            <person name="Brown D.W."/>
            <person name="Divon H."/>
            <person name="Uhlig S."/>
            <person name="Proctor R.H."/>
        </authorList>
    </citation>
    <scope>NUCLEOTIDE SEQUENCE [LARGE SCALE GENOMIC DNA]</scope>
    <source>
        <strain evidence="2 3">NRRL 13308</strain>
    </source>
</reference>
<keyword evidence="1" id="KW-1133">Transmembrane helix</keyword>
<sequence>MEHGISTPSEDLCPWMLKMATRGYYIQSKILHIPDLLGFISPGPPSLQVFDLGDFIGLLLCLSLQGTIEALVLIHSWLYEYFWWKLAYFFLMNNCVFFFFWWIITCHGRHFKSRCYEEFFTASTVVEEKVRDSDELVEKEYHS</sequence>
<gene>
    <name evidence="2" type="ORF">FACUT_8924</name>
</gene>
<evidence type="ECO:0000313" key="2">
    <source>
        <dbReference type="EMBL" id="KAF4430299.1"/>
    </source>
</evidence>
<protein>
    <submittedName>
        <fullName evidence="2">Uncharacterized protein</fullName>
    </submittedName>
</protein>
<keyword evidence="1" id="KW-0812">Transmembrane</keyword>
<evidence type="ECO:0000256" key="1">
    <source>
        <dbReference type="SAM" id="Phobius"/>
    </source>
</evidence>
<feature type="transmembrane region" description="Helical" evidence="1">
    <location>
        <begin position="86"/>
        <end position="104"/>
    </location>
</feature>
<accession>A0A8H4ND82</accession>
<evidence type="ECO:0000313" key="3">
    <source>
        <dbReference type="Proteomes" id="UP000536711"/>
    </source>
</evidence>
<dbReference type="EMBL" id="JAADJF010000255">
    <property type="protein sequence ID" value="KAF4430299.1"/>
    <property type="molecule type" value="Genomic_DNA"/>
</dbReference>
<dbReference type="OrthoDB" id="5096049at2759"/>